<name>A0AAC9JQ06_9HYPH</name>
<evidence type="ECO:0000256" key="1">
    <source>
        <dbReference type="SAM" id="MobiDB-lite"/>
    </source>
</evidence>
<dbReference type="KEGG" id="cdq:BOQ54_12615"/>
<protein>
    <submittedName>
        <fullName evidence="2">Uncharacterized protein</fullName>
    </submittedName>
</protein>
<proteinExistence type="predicted"/>
<evidence type="ECO:0000313" key="2">
    <source>
        <dbReference type="EMBL" id="APF38067.1"/>
    </source>
</evidence>
<organism evidence="2 3">
    <name type="scientific">Chelatococcus daeguensis</name>
    <dbReference type="NCBI Taxonomy" id="444444"/>
    <lineage>
        <taxon>Bacteria</taxon>
        <taxon>Pseudomonadati</taxon>
        <taxon>Pseudomonadota</taxon>
        <taxon>Alphaproteobacteria</taxon>
        <taxon>Hyphomicrobiales</taxon>
        <taxon>Chelatococcaceae</taxon>
        <taxon>Chelatococcus</taxon>
    </lineage>
</organism>
<dbReference type="AlphaFoldDB" id="A0AAC9JQ06"/>
<gene>
    <name evidence="2" type="ORF">BOQ54_12615</name>
</gene>
<reference evidence="2 3" key="1">
    <citation type="submission" date="2016-11" db="EMBL/GenBank/DDBJ databases">
        <title>Complete genome sequence of the aerobically denitrifying bacterium Chelatococcus daeguensis TAD1.</title>
        <authorList>
            <person name="Yang Y."/>
            <person name="Huang S."/>
            <person name="Lin E."/>
        </authorList>
    </citation>
    <scope>NUCLEOTIDE SEQUENCE [LARGE SCALE GENOMIC DNA]</scope>
    <source>
        <strain evidence="2 3">TAD1</strain>
    </source>
</reference>
<dbReference type="Proteomes" id="UP000182703">
    <property type="component" value="Chromosome"/>
</dbReference>
<evidence type="ECO:0000313" key="3">
    <source>
        <dbReference type="Proteomes" id="UP000182703"/>
    </source>
</evidence>
<dbReference type="EMBL" id="CP018095">
    <property type="protein sequence ID" value="APF38067.1"/>
    <property type="molecule type" value="Genomic_DNA"/>
</dbReference>
<accession>A0AAC9JQ06</accession>
<keyword evidence="3" id="KW-1185">Reference proteome</keyword>
<sequence>MSKDAIGSVTVPKHRRQSSDRGKGRLAAAAAGGLPDGGHEILAPATLPASLRGGNGAYPHMRVEHCE</sequence>
<feature type="region of interest" description="Disordered" evidence="1">
    <location>
        <begin position="1"/>
        <end position="38"/>
    </location>
</feature>